<evidence type="ECO:0000256" key="1">
    <source>
        <dbReference type="ARBA" id="ARBA00023002"/>
    </source>
</evidence>
<evidence type="ECO:0000313" key="3">
    <source>
        <dbReference type="Proteomes" id="UP001222325"/>
    </source>
</evidence>
<dbReference type="InterPro" id="IPR036291">
    <property type="entry name" value="NAD(P)-bd_dom_sf"/>
</dbReference>
<dbReference type="AlphaFoldDB" id="A0AAD6U3Y8"/>
<dbReference type="EMBL" id="JARJCN010000026">
    <property type="protein sequence ID" value="KAJ7088455.1"/>
    <property type="molecule type" value="Genomic_DNA"/>
</dbReference>
<proteinExistence type="predicted"/>
<evidence type="ECO:0000313" key="2">
    <source>
        <dbReference type="EMBL" id="KAJ7088455.1"/>
    </source>
</evidence>
<dbReference type="Pfam" id="PF00106">
    <property type="entry name" value="adh_short"/>
    <property type="match status" value="1"/>
</dbReference>
<dbReference type="InterPro" id="IPR002347">
    <property type="entry name" value="SDR_fam"/>
</dbReference>
<dbReference type="Gene3D" id="3.40.50.720">
    <property type="entry name" value="NAD(P)-binding Rossmann-like Domain"/>
    <property type="match status" value="1"/>
</dbReference>
<reference evidence="2" key="1">
    <citation type="submission" date="2023-03" db="EMBL/GenBank/DDBJ databases">
        <title>Massive genome expansion in bonnet fungi (Mycena s.s.) driven by repeated elements and novel gene families across ecological guilds.</title>
        <authorList>
            <consortium name="Lawrence Berkeley National Laboratory"/>
            <person name="Harder C.B."/>
            <person name="Miyauchi S."/>
            <person name="Viragh M."/>
            <person name="Kuo A."/>
            <person name="Thoen E."/>
            <person name="Andreopoulos B."/>
            <person name="Lu D."/>
            <person name="Skrede I."/>
            <person name="Drula E."/>
            <person name="Henrissat B."/>
            <person name="Morin E."/>
            <person name="Kohler A."/>
            <person name="Barry K."/>
            <person name="LaButti K."/>
            <person name="Morin E."/>
            <person name="Salamov A."/>
            <person name="Lipzen A."/>
            <person name="Mereny Z."/>
            <person name="Hegedus B."/>
            <person name="Baldrian P."/>
            <person name="Stursova M."/>
            <person name="Weitz H."/>
            <person name="Taylor A."/>
            <person name="Grigoriev I.V."/>
            <person name="Nagy L.G."/>
            <person name="Martin F."/>
            <person name="Kauserud H."/>
        </authorList>
    </citation>
    <scope>NUCLEOTIDE SEQUENCE</scope>
    <source>
        <strain evidence="2">CBHHK173m</strain>
    </source>
</reference>
<protein>
    <submittedName>
        <fullName evidence="2">Uncharacterized protein</fullName>
    </submittedName>
</protein>
<dbReference type="InterPro" id="IPR052228">
    <property type="entry name" value="Sec_Metab_Biosynth_Oxidored"/>
</dbReference>
<keyword evidence="3" id="KW-1185">Reference proteome</keyword>
<organism evidence="2 3">
    <name type="scientific">Mycena belliarum</name>
    <dbReference type="NCBI Taxonomy" id="1033014"/>
    <lineage>
        <taxon>Eukaryota</taxon>
        <taxon>Fungi</taxon>
        <taxon>Dikarya</taxon>
        <taxon>Basidiomycota</taxon>
        <taxon>Agaricomycotina</taxon>
        <taxon>Agaricomycetes</taxon>
        <taxon>Agaricomycetidae</taxon>
        <taxon>Agaricales</taxon>
        <taxon>Marasmiineae</taxon>
        <taxon>Mycenaceae</taxon>
        <taxon>Mycena</taxon>
    </lineage>
</organism>
<feature type="non-terminal residue" evidence="2">
    <location>
        <position position="313"/>
    </location>
</feature>
<dbReference type="PANTHER" id="PTHR47534:SF3">
    <property type="entry name" value="ALCOHOL DEHYDROGENASE-LIKE C-TERMINAL DOMAIN-CONTAINING PROTEIN"/>
    <property type="match status" value="1"/>
</dbReference>
<sequence>FAMPPNAAKALESVSLAGQHKTAVMVGGTMGIGAAVARKLAELGCSRIFVMGRNEARGEKVLAVLKALAPKGSTLEARFVQGDLSDSKGMRAAAVALQKAAGDGSIDYLVMTQSGVPTGTLNENADGYDLTFAIQAISRFAIAYLLTRRGALAPNAIVLSVANPGQTLEGLSIDDLSLRDRLATSSKTGLFMAQSARDSCVLDAFHEELTLRYPQYRYYHLYPGLVMTEEFDYGIFPGWMRYGAWVGMKLMGTTPDQYAVMPTYVLTAPANDPELTSRYLGYKLGPVAIGKWAADPTNREALWAKLLSIIGEA</sequence>
<comment type="caution">
    <text evidence="2">The sequence shown here is derived from an EMBL/GenBank/DDBJ whole genome shotgun (WGS) entry which is preliminary data.</text>
</comment>
<accession>A0AAD6U3Y8</accession>
<dbReference type="GO" id="GO:0016491">
    <property type="term" value="F:oxidoreductase activity"/>
    <property type="evidence" value="ECO:0007669"/>
    <property type="project" value="UniProtKB-KW"/>
</dbReference>
<dbReference type="PANTHER" id="PTHR47534">
    <property type="entry name" value="YALI0E05731P"/>
    <property type="match status" value="1"/>
</dbReference>
<dbReference type="SUPFAM" id="SSF51735">
    <property type="entry name" value="NAD(P)-binding Rossmann-fold domains"/>
    <property type="match status" value="1"/>
</dbReference>
<dbReference type="Proteomes" id="UP001222325">
    <property type="component" value="Unassembled WGS sequence"/>
</dbReference>
<name>A0AAD6U3Y8_9AGAR</name>
<keyword evidence="1" id="KW-0560">Oxidoreductase</keyword>
<gene>
    <name evidence="2" type="ORF">B0H15DRAFT_841401</name>
</gene>